<dbReference type="STRING" id="252514.A3224_07520"/>
<evidence type="ECO:0000313" key="11">
    <source>
        <dbReference type="EMBL" id="AMX02451.1"/>
    </source>
</evidence>
<dbReference type="Proteomes" id="UP000076077">
    <property type="component" value="Chromosome"/>
</dbReference>
<feature type="transmembrane region" description="Helical" evidence="10">
    <location>
        <begin position="97"/>
        <end position="117"/>
    </location>
</feature>
<evidence type="ECO:0000313" key="12">
    <source>
        <dbReference type="Proteomes" id="UP000076077"/>
    </source>
</evidence>
<reference evidence="12" key="1">
    <citation type="submission" date="2016-03" db="EMBL/GenBank/DDBJ databases">
        <authorList>
            <person name="Lee Y.-S."/>
            <person name="Choi Y.-L."/>
        </authorList>
    </citation>
    <scope>NUCLEOTIDE SEQUENCE [LARGE SCALE GENOMIC DNA]</scope>
    <source>
        <strain evidence="12">DAU221</strain>
    </source>
</reference>
<dbReference type="GeneID" id="76607893"/>
<dbReference type="GO" id="GO:0034257">
    <property type="term" value="F:nicotinamide riboside transmembrane transporter activity"/>
    <property type="evidence" value="ECO:0007669"/>
    <property type="project" value="InterPro"/>
</dbReference>
<feature type="transmembrane region" description="Helical" evidence="10">
    <location>
        <begin position="148"/>
        <end position="165"/>
    </location>
</feature>
<organism evidence="11 12">
    <name type="scientific">Microbulbifer thermotolerans</name>
    <dbReference type="NCBI Taxonomy" id="252514"/>
    <lineage>
        <taxon>Bacteria</taxon>
        <taxon>Pseudomonadati</taxon>
        <taxon>Pseudomonadota</taxon>
        <taxon>Gammaproteobacteria</taxon>
        <taxon>Cellvibrionales</taxon>
        <taxon>Microbulbiferaceae</taxon>
        <taxon>Microbulbifer</taxon>
    </lineage>
</organism>
<accession>A0A143HLP8</accession>
<comment type="subcellular location">
    <subcellularLocation>
        <location evidence="2">Cell membrane</location>
        <topology evidence="2">Multi-pass membrane protein</topology>
    </subcellularLocation>
</comment>
<keyword evidence="7 10" id="KW-0812">Transmembrane</keyword>
<evidence type="ECO:0000256" key="5">
    <source>
        <dbReference type="ARBA" id="ARBA00022448"/>
    </source>
</evidence>
<evidence type="ECO:0000256" key="10">
    <source>
        <dbReference type="SAM" id="Phobius"/>
    </source>
</evidence>
<dbReference type="OrthoDB" id="9791248at2"/>
<dbReference type="AlphaFoldDB" id="A0A143HLP8"/>
<evidence type="ECO:0000256" key="6">
    <source>
        <dbReference type="ARBA" id="ARBA00022475"/>
    </source>
</evidence>
<protein>
    <recommendedName>
        <fullName evidence="4">Nicotinamide riboside transporter PnuC</fullName>
    </recommendedName>
</protein>
<keyword evidence="6" id="KW-1003">Cell membrane</keyword>
<comment type="function">
    <text evidence="1">Required for nicotinamide riboside transport across the inner membrane.</text>
</comment>
<evidence type="ECO:0000256" key="4">
    <source>
        <dbReference type="ARBA" id="ARBA00017522"/>
    </source>
</evidence>
<keyword evidence="5" id="KW-0813">Transport</keyword>
<dbReference type="KEGG" id="mthd:A3224_07520"/>
<dbReference type="PANTHER" id="PTHR36122">
    <property type="entry name" value="NICOTINAMIDE RIBOSIDE TRANSPORTER PNUC"/>
    <property type="match status" value="1"/>
</dbReference>
<feature type="transmembrane region" description="Helical" evidence="10">
    <location>
        <begin position="59"/>
        <end position="77"/>
    </location>
</feature>
<proteinExistence type="inferred from homology"/>
<feature type="transmembrane region" description="Helical" evidence="10">
    <location>
        <begin position="36"/>
        <end position="53"/>
    </location>
</feature>
<evidence type="ECO:0000256" key="9">
    <source>
        <dbReference type="ARBA" id="ARBA00023136"/>
    </source>
</evidence>
<evidence type="ECO:0000256" key="3">
    <source>
        <dbReference type="ARBA" id="ARBA00006669"/>
    </source>
</evidence>
<dbReference type="EMBL" id="CP014864">
    <property type="protein sequence ID" value="AMX02451.1"/>
    <property type="molecule type" value="Genomic_DNA"/>
</dbReference>
<feature type="transmembrane region" description="Helical" evidence="10">
    <location>
        <begin position="12"/>
        <end position="29"/>
    </location>
</feature>
<dbReference type="RefSeq" id="WP_067153079.1">
    <property type="nucleotide sequence ID" value="NZ_CP014864.1"/>
</dbReference>
<comment type="similarity">
    <text evidence="3">Belongs to the nicotinamide ribonucleoside (NR) uptake permease (TC 4.B.1) family.</text>
</comment>
<gene>
    <name evidence="11" type="ORF">A3224_07520</name>
</gene>
<name>A0A143HLP8_MICTH</name>
<dbReference type="GO" id="GO:0005886">
    <property type="term" value="C:plasma membrane"/>
    <property type="evidence" value="ECO:0007669"/>
    <property type="project" value="UniProtKB-SubCell"/>
</dbReference>
<keyword evidence="8 10" id="KW-1133">Transmembrane helix</keyword>
<evidence type="ECO:0000256" key="2">
    <source>
        <dbReference type="ARBA" id="ARBA00004651"/>
    </source>
</evidence>
<evidence type="ECO:0000256" key="7">
    <source>
        <dbReference type="ARBA" id="ARBA00022692"/>
    </source>
</evidence>
<feature type="transmembrane region" description="Helical" evidence="10">
    <location>
        <begin position="171"/>
        <end position="191"/>
    </location>
</feature>
<dbReference type="NCBIfam" id="TIGR01528">
    <property type="entry name" value="NMN_trans_PnuC"/>
    <property type="match status" value="1"/>
</dbReference>
<dbReference type="PANTHER" id="PTHR36122:SF2">
    <property type="entry name" value="NICOTINAMIDE RIBOSIDE TRANSPORTER PNUC"/>
    <property type="match status" value="1"/>
</dbReference>
<keyword evidence="9 10" id="KW-0472">Membrane</keyword>
<evidence type="ECO:0000256" key="8">
    <source>
        <dbReference type="ARBA" id="ARBA00022989"/>
    </source>
</evidence>
<keyword evidence="12" id="KW-1185">Reference proteome</keyword>
<dbReference type="InterPro" id="IPR006419">
    <property type="entry name" value="NMN_transpt_PnuC"/>
</dbReference>
<dbReference type="Pfam" id="PF04973">
    <property type="entry name" value="NMN_transporter"/>
    <property type="match status" value="1"/>
</dbReference>
<sequence>MNFIEQMVGSTLIEYVAVTCGLLNVYFIIKRSIWNYLFGFVMVILYAKIFYDYRLYSDSLLQVFFFFTQVYGFFYWVNHKAPDGKVLIADLGKKSFVLGMLSTTVLWLLISVLMRLYTDATHPNWDSAIAALSVTAQILLMRRHIESWYLWIMVDLLAIGLFIVKDLTPTAVLYAVFLILAIIGLLQWRVVPRD</sequence>
<evidence type="ECO:0000256" key="1">
    <source>
        <dbReference type="ARBA" id="ARBA00002672"/>
    </source>
</evidence>